<gene>
    <name evidence="2" type="ORF">DesfrDRAFT_3466</name>
</gene>
<dbReference type="EMBL" id="AECZ01000032">
    <property type="protein sequence ID" value="EFL49830.1"/>
    <property type="molecule type" value="Genomic_DNA"/>
</dbReference>
<dbReference type="AlphaFoldDB" id="E1K0R6"/>
<comment type="caution">
    <text evidence="2">The sequence shown here is derived from an EMBL/GenBank/DDBJ whole genome shotgun (WGS) entry which is preliminary data.</text>
</comment>
<evidence type="ECO:0000313" key="3">
    <source>
        <dbReference type="Proteomes" id="UP000006250"/>
    </source>
</evidence>
<evidence type="ECO:0000313" key="2">
    <source>
        <dbReference type="EMBL" id="EFL49830.1"/>
    </source>
</evidence>
<protein>
    <submittedName>
        <fullName evidence="2">Uncharacterized protein</fullName>
    </submittedName>
</protein>
<accession>E1K0R6</accession>
<dbReference type="Proteomes" id="UP000006250">
    <property type="component" value="Unassembled WGS sequence"/>
</dbReference>
<keyword evidence="1" id="KW-0812">Transmembrane</keyword>
<proteinExistence type="predicted"/>
<keyword evidence="1" id="KW-1133">Transmembrane helix</keyword>
<keyword evidence="3" id="KW-1185">Reference proteome</keyword>
<evidence type="ECO:0000256" key="1">
    <source>
        <dbReference type="SAM" id="Phobius"/>
    </source>
</evidence>
<name>E1K0R6_SOLFR</name>
<keyword evidence="1" id="KW-0472">Membrane</keyword>
<organism evidence="2 3">
    <name type="scientific">Solidesulfovibrio fructosivorans JJ]</name>
    <dbReference type="NCBI Taxonomy" id="596151"/>
    <lineage>
        <taxon>Bacteria</taxon>
        <taxon>Pseudomonadati</taxon>
        <taxon>Thermodesulfobacteriota</taxon>
        <taxon>Desulfovibrionia</taxon>
        <taxon>Desulfovibrionales</taxon>
        <taxon>Desulfovibrionaceae</taxon>
        <taxon>Solidesulfovibrio</taxon>
    </lineage>
</organism>
<feature type="transmembrane region" description="Helical" evidence="1">
    <location>
        <begin position="24"/>
        <end position="46"/>
    </location>
</feature>
<reference evidence="2 3" key="1">
    <citation type="submission" date="2010-08" db="EMBL/GenBank/DDBJ databases">
        <title>The draft genome of Desulfovibrio fructosovorans JJ.</title>
        <authorList>
            <consortium name="US DOE Joint Genome Institute (JGI-PGF)"/>
            <person name="Lucas S."/>
            <person name="Copeland A."/>
            <person name="Lapidus A."/>
            <person name="Cheng J.-F."/>
            <person name="Bruce D."/>
            <person name="Goodwin L."/>
            <person name="Pitluck S."/>
            <person name="Land M.L."/>
            <person name="Hauser L."/>
            <person name="Chang Y.-J."/>
            <person name="Jeffries C."/>
            <person name="Wall J.D."/>
            <person name="Stahl D.A."/>
            <person name="Arkin A.P."/>
            <person name="Dehal P."/>
            <person name="Stolyar S.M."/>
            <person name="Hazen T.C."/>
            <person name="Woyke T.J."/>
        </authorList>
    </citation>
    <scope>NUCLEOTIDE SEQUENCE [LARGE SCALE GENOMIC DNA]</scope>
    <source>
        <strain evidence="2 3">JJ</strain>
    </source>
</reference>
<sequence>MGIWYRHQDSCHSSFFIEKLYKPWNIVSVFVSILKCYRIIIPFYFLKFANRLSYPFKHFKIHAFTHG</sequence>